<dbReference type="Proteomes" id="UP000314294">
    <property type="component" value="Unassembled WGS sequence"/>
</dbReference>
<comment type="caution">
    <text evidence="2">The sequence shown here is derived from an EMBL/GenBank/DDBJ whole genome shotgun (WGS) entry which is preliminary data.</text>
</comment>
<dbReference type="EMBL" id="SRLO01000049">
    <property type="protein sequence ID" value="TNN81013.1"/>
    <property type="molecule type" value="Genomic_DNA"/>
</dbReference>
<evidence type="ECO:0000313" key="3">
    <source>
        <dbReference type="Proteomes" id="UP000314294"/>
    </source>
</evidence>
<name>A0A4Z2IUW4_9TELE</name>
<keyword evidence="3" id="KW-1185">Reference proteome</keyword>
<sequence length="88" mass="9474">MEPPLRKRYSSAVPKSRSAGDGNKNKKGLQDGVGLQELFLQLALRDKRDISCRIASAASDDAASAQQQQQQQQQQQPSATLMGGGNMS</sequence>
<reference evidence="2 3" key="1">
    <citation type="submission" date="2019-03" db="EMBL/GenBank/DDBJ databases">
        <title>First draft genome of Liparis tanakae, snailfish: a comprehensive survey of snailfish specific genes.</title>
        <authorList>
            <person name="Kim W."/>
            <person name="Song I."/>
            <person name="Jeong J.-H."/>
            <person name="Kim D."/>
            <person name="Kim S."/>
            <person name="Ryu S."/>
            <person name="Song J.Y."/>
            <person name="Lee S.K."/>
        </authorList>
    </citation>
    <scope>NUCLEOTIDE SEQUENCE [LARGE SCALE GENOMIC DNA]</scope>
    <source>
        <tissue evidence="2">Muscle</tissue>
    </source>
</reference>
<evidence type="ECO:0000313" key="2">
    <source>
        <dbReference type="EMBL" id="TNN81013.1"/>
    </source>
</evidence>
<gene>
    <name evidence="2" type="ORF">EYF80_008669</name>
</gene>
<accession>A0A4Z2IUW4</accession>
<feature type="region of interest" description="Disordered" evidence="1">
    <location>
        <begin position="1"/>
        <end position="31"/>
    </location>
</feature>
<protein>
    <submittedName>
        <fullName evidence="2">Uncharacterized protein</fullName>
    </submittedName>
</protein>
<evidence type="ECO:0000256" key="1">
    <source>
        <dbReference type="SAM" id="MobiDB-lite"/>
    </source>
</evidence>
<proteinExistence type="predicted"/>
<organism evidence="2 3">
    <name type="scientific">Liparis tanakae</name>
    <name type="common">Tanaka's snailfish</name>
    <dbReference type="NCBI Taxonomy" id="230148"/>
    <lineage>
        <taxon>Eukaryota</taxon>
        <taxon>Metazoa</taxon>
        <taxon>Chordata</taxon>
        <taxon>Craniata</taxon>
        <taxon>Vertebrata</taxon>
        <taxon>Euteleostomi</taxon>
        <taxon>Actinopterygii</taxon>
        <taxon>Neopterygii</taxon>
        <taxon>Teleostei</taxon>
        <taxon>Neoteleostei</taxon>
        <taxon>Acanthomorphata</taxon>
        <taxon>Eupercaria</taxon>
        <taxon>Perciformes</taxon>
        <taxon>Cottioidei</taxon>
        <taxon>Cottales</taxon>
        <taxon>Liparidae</taxon>
        <taxon>Liparis</taxon>
    </lineage>
</organism>
<feature type="compositionally biased region" description="Low complexity" evidence="1">
    <location>
        <begin position="57"/>
        <end position="79"/>
    </location>
</feature>
<dbReference type="AlphaFoldDB" id="A0A4Z2IUW4"/>
<feature type="region of interest" description="Disordered" evidence="1">
    <location>
        <begin position="57"/>
        <end position="88"/>
    </location>
</feature>